<evidence type="ECO:0000256" key="9">
    <source>
        <dbReference type="ARBA" id="ARBA00051245"/>
    </source>
</evidence>
<dbReference type="PROSITE" id="PS00109">
    <property type="entry name" value="PROTEIN_KINASE_TYR"/>
    <property type="match status" value="1"/>
</dbReference>
<dbReference type="PROSITE" id="PS50002">
    <property type="entry name" value="SH3"/>
    <property type="match status" value="1"/>
</dbReference>
<evidence type="ECO:0000256" key="5">
    <source>
        <dbReference type="ARBA" id="ARBA00022777"/>
    </source>
</evidence>
<dbReference type="SMART" id="SM00252">
    <property type="entry name" value="SH2"/>
    <property type="match status" value="1"/>
</dbReference>
<organism evidence="17 18">
    <name type="scientific">Chiloscyllium punctatum</name>
    <name type="common">Brownbanded bambooshark</name>
    <name type="synonym">Hemiscyllium punctatum</name>
    <dbReference type="NCBI Taxonomy" id="137246"/>
    <lineage>
        <taxon>Eukaryota</taxon>
        <taxon>Metazoa</taxon>
        <taxon>Chordata</taxon>
        <taxon>Craniata</taxon>
        <taxon>Vertebrata</taxon>
        <taxon>Chondrichthyes</taxon>
        <taxon>Elasmobranchii</taxon>
        <taxon>Galeomorphii</taxon>
        <taxon>Galeoidea</taxon>
        <taxon>Orectolobiformes</taxon>
        <taxon>Hemiscylliidae</taxon>
        <taxon>Chiloscyllium</taxon>
    </lineage>
</organism>
<protein>
    <recommendedName>
        <fullName evidence="13">Tyrosine-protein kinase</fullName>
        <ecNumber evidence="13">2.7.10.2</ecNumber>
    </recommendedName>
</protein>
<keyword evidence="6 12" id="KW-0067">ATP-binding</keyword>
<evidence type="ECO:0000313" key="18">
    <source>
        <dbReference type="Proteomes" id="UP000287033"/>
    </source>
</evidence>
<dbReference type="Proteomes" id="UP000287033">
    <property type="component" value="Unassembled WGS sequence"/>
</dbReference>
<dbReference type="FunFam" id="3.30.200.20:FF:000053">
    <property type="entry name" value="Tyrosine-protein kinase"/>
    <property type="match status" value="1"/>
</dbReference>
<dbReference type="Pfam" id="PF00017">
    <property type="entry name" value="SH2"/>
    <property type="match status" value="1"/>
</dbReference>
<dbReference type="InterPro" id="IPR008266">
    <property type="entry name" value="Tyr_kinase_AS"/>
</dbReference>
<comment type="catalytic activity">
    <reaction evidence="9 13">
        <text>L-tyrosyl-[protein] + ATP = O-phospho-L-tyrosyl-[protein] + ADP + H(+)</text>
        <dbReference type="Rhea" id="RHEA:10596"/>
        <dbReference type="Rhea" id="RHEA-COMP:10136"/>
        <dbReference type="Rhea" id="RHEA-COMP:20101"/>
        <dbReference type="ChEBI" id="CHEBI:15378"/>
        <dbReference type="ChEBI" id="CHEBI:30616"/>
        <dbReference type="ChEBI" id="CHEBI:46858"/>
        <dbReference type="ChEBI" id="CHEBI:61978"/>
        <dbReference type="ChEBI" id="CHEBI:456216"/>
        <dbReference type="EC" id="2.7.10.2"/>
    </reaction>
</comment>
<evidence type="ECO:0000256" key="3">
    <source>
        <dbReference type="ARBA" id="ARBA00022679"/>
    </source>
</evidence>
<name>A0A401RWQ7_CHIPU</name>
<dbReference type="PROSITE" id="PS50011">
    <property type="entry name" value="PROTEIN_KINASE_DOM"/>
    <property type="match status" value="1"/>
</dbReference>
<keyword evidence="4 12" id="KW-0547">Nucleotide-binding</keyword>
<keyword evidence="7 10" id="KW-0727">SH2 domain</keyword>
<evidence type="ECO:0000256" key="4">
    <source>
        <dbReference type="ARBA" id="ARBA00022741"/>
    </source>
</evidence>
<dbReference type="SUPFAM" id="SSF50044">
    <property type="entry name" value="SH3-domain"/>
    <property type="match status" value="1"/>
</dbReference>
<comment type="similarity">
    <text evidence="13">Belongs to the protein kinase superfamily. Tyr protein kinase family.</text>
</comment>
<proteinExistence type="inferred from homology"/>
<dbReference type="InterPro" id="IPR036028">
    <property type="entry name" value="SH3-like_dom_sf"/>
</dbReference>
<dbReference type="Gene3D" id="1.10.510.10">
    <property type="entry name" value="Transferase(Phosphotransferase) domain 1"/>
    <property type="match status" value="1"/>
</dbReference>
<accession>A0A401RWQ7</accession>
<evidence type="ECO:0000256" key="1">
    <source>
        <dbReference type="ARBA" id="ARBA00022443"/>
    </source>
</evidence>
<dbReference type="Gene3D" id="3.30.505.10">
    <property type="entry name" value="SH2 domain"/>
    <property type="match status" value="1"/>
</dbReference>
<dbReference type="SMART" id="SM00326">
    <property type="entry name" value="SH3"/>
    <property type="match status" value="1"/>
</dbReference>
<evidence type="ECO:0000256" key="11">
    <source>
        <dbReference type="PROSITE-ProRule" id="PRU00192"/>
    </source>
</evidence>
<dbReference type="InterPro" id="IPR001452">
    <property type="entry name" value="SH3_domain"/>
</dbReference>
<keyword evidence="2" id="KW-0597">Phosphoprotein</keyword>
<dbReference type="InterPro" id="IPR001245">
    <property type="entry name" value="Ser-Thr/Tyr_kinase_cat_dom"/>
</dbReference>
<dbReference type="AlphaFoldDB" id="A0A401RWQ7"/>
<dbReference type="InterPro" id="IPR050198">
    <property type="entry name" value="Non-receptor_tyrosine_kinases"/>
</dbReference>
<dbReference type="STRING" id="137246.A0A401RWQ7"/>
<dbReference type="PRINTS" id="PR00109">
    <property type="entry name" value="TYRKINASE"/>
</dbReference>
<comment type="caution">
    <text evidence="17">The sequence shown here is derived from an EMBL/GenBank/DDBJ whole genome shotgun (WGS) entry which is preliminary data.</text>
</comment>
<keyword evidence="3 13" id="KW-0808">Transferase</keyword>
<dbReference type="FunFam" id="1.10.510.10:FF:000399">
    <property type="entry name" value="Tyrosine-protein kinase"/>
    <property type="match status" value="1"/>
</dbReference>
<dbReference type="Pfam" id="PF14604">
    <property type="entry name" value="SH3_9"/>
    <property type="match status" value="1"/>
</dbReference>
<dbReference type="EC" id="2.7.10.2" evidence="13"/>
<dbReference type="PROSITE" id="PS50001">
    <property type="entry name" value="SH2"/>
    <property type="match status" value="1"/>
</dbReference>
<evidence type="ECO:0000256" key="8">
    <source>
        <dbReference type="ARBA" id="ARBA00023137"/>
    </source>
</evidence>
<dbReference type="OrthoDB" id="28230at2759"/>
<dbReference type="InterPro" id="IPR000980">
    <property type="entry name" value="SH2"/>
</dbReference>
<dbReference type="PRINTS" id="PR00452">
    <property type="entry name" value="SH3DOMAIN"/>
</dbReference>
<gene>
    <name evidence="17" type="ORF">chiPu_0000973</name>
</gene>
<dbReference type="Pfam" id="PF07714">
    <property type="entry name" value="PK_Tyr_Ser-Thr"/>
    <property type="match status" value="1"/>
</dbReference>
<keyword evidence="1 11" id="KW-0728">SH3 domain</keyword>
<dbReference type="InterPro" id="IPR011009">
    <property type="entry name" value="Kinase-like_dom_sf"/>
</dbReference>
<dbReference type="GO" id="GO:0004715">
    <property type="term" value="F:non-membrane spanning protein tyrosine kinase activity"/>
    <property type="evidence" value="ECO:0007669"/>
    <property type="project" value="UniProtKB-EC"/>
</dbReference>
<dbReference type="PRINTS" id="PR00401">
    <property type="entry name" value="SH2DOMAIN"/>
</dbReference>
<keyword evidence="5 13" id="KW-0418">Kinase</keyword>
<evidence type="ECO:0000313" key="17">
    <source>
        <dbReference type="EMBL" id="GCC22585.1"/>
    </source>
</evidence>
<keyword evidence="8 13" id="KW-0829">Tyrosine-protein kinase</keyword>
<evidence type="ECO:0000259" key="14">
    <source>
        <dbReference type="PROSITE" id="PS50001"/>
    </source>
</evidence>
<dbReference type="SMART" id="SM00219">
    <property type="entry name" value="TyrKc"/>
    <property type="match status" value="1"/>
</dbReference>
<feature type="binding site" evidence="12">
    <location>
        <position position="267"/>
    </location>
    <ligand>
        <name>ATP</name>
        <dbReference type="ChEBI" id="CHEBI:30616"/>
    </ligand>
</feature>
<dbReference type="EMBL" id="BEZZ01000014">
    <property type="protein sequence ID" value="GCC22585.1"/>
    <property type="molecule type" value="Genomic_DNA"/>
</dbReference>
<dbReference type="Gene3D" id="2.30.30.40">
    <property type="entry name" value="SH3 Domains"/>
    <property type="match status" value="1"/>
</dbReference>
<evidence type="ECO:0000259" key="16">
    <source>
        <dbReference type="PROSITE" id="PS50011"/>
    </source>
</evidence>
<evidence type="ECO:0000256" key="7">
    <source>
        <dbReference type="ARBA" id="ARBA00022999"/>
    </source>
</evidence>
<evidence type="ECO:0000256" key="6">
    <source>
        <dbReference type="ARBA" id="ARBA00022840"/>
    </source>
</evidence>
<feature type="domain" description="Protein kinase" evidence="16">
    <location>
        <begin position="235"/>
        <end position="489"/>
    </location>
</feature>
<evidence type="ECO:0000256" key="12">
    <source>
        <dbReference type="PROSITE-ProRule" id="PRU10141"/>
    </source>
</evidence>
<keyword evidence="18" id="KW-1185">Reference proteome</keyword>
<dbReference type="OMA" id="TIYARMY"/>
<dbReference type="SUPFAM" id="SSF55550">
    <property type="entry name" value="SH2 domain"/>
    <property type="match status" value="1"/>
</dbReference>
<dbReference type="PROSITE" id="PS00107">
    <property type="entry name" value="PROTEIN_KINASE_ATP"/>
    <property type="match status" value="1"/>
</dbReference>
<feature type="domain" description="SH3" evidence="15">
    <location>
        <begin position="59"/>
        <end position="119"/>
    </location>
</feature>
<evidence type="ECO:0000256" key="10">
    <source>
        <dbReference type="PROSITE-ProRule" id="PRU00191"/>
    </source>
</evidence>
<dbReference type="InterPro" id="IPR020635">
    <property type="entry name" value="Tyr_kinase_cat_dom"/>
</dbReference>
<evidence type="ECO:0000256" key="2">
    <source>
        <dbReference type="ARBA" id="ARBA00022553"/>
    </source>
</evidence>
<dbReference type="PANTHER" id="PTHR24418">
    <property type="entry name" value="TYROSINE-PROTEIN KINASE"/>
    <property type="match status" value="1"/>
</dbReference>
<evidence type="ECO:0000256" key="13">
    <source>
        <dbReference type="RuleBase" id="RU362096"/>
    </source>
</evidence>
<feature type="domain" description="SH2" evidence="14">
    <location>
        <begin position="125"/>
        <end position="217"/>
    </location>
</feature>
<dbReference type="SUPFAM" id="SSF56112">
    <property type="entry name" value="Protein kinase-like (PK-like)"/>
    <property type="match status" value="1"/>
</dbReference>
<dbReference type="GO" id="GO:0005524">
    <property type="term" value="F:ATP binding"/>
    <property type="evidence" value="ECO:0007669"/>
    <property type="project" value="UniProtKB-UniRule"/>
</dbReference>
<dbReference type="InterPro" id="IPR017441">
    <property type="entry name" value="Protein_kinase_ATP_BS"/>
</dbReference>
<dbReference type="InterPro" id="IPR000719">
    <property type="entry name" value="Prot_kinase_dom"/>
</dbReference>
<dbReference type="InterPro" id="IPR036860">
    <property type="entry name" value="SH2_dom_sf"/>
</dbReference>
<sequence>MEKTLRSCLPCLRVLWDRLWPEPPPATSPPARRQVAVISGPLVDSKLSALNPTPVAPRKPGLVYTALYDFQARSPEELSLKQGEKLRVLRDEGDYLFAQKSTGSAEGLVPTNYVKVVENFANELWYFGSLSRANAEKLLQSAENQNGTFLVRRSETTNSDFSISALNDKVHHFRIFTSPDEGMFYLHENRKFPTINDLLAFYKTNWKTLGFLLTKPCAKRTIYKADQWEIPREELTLLRKLGEGHFAEVWEGVWKNNQHVAIKMIKKDDMIEDEFVKEIQIMKNFSHPKLIQLLAVCSIEEPVYIVTELLTKGNLREYLRGDEGASLTTTHHVYIASQVADGMAYLEQHKFIHRDLAARNVLVGEELTCKVADFGLARLIRDEVYHLRSGTKMPIKWTAPEAANYQRYSIKSDVWSFGILLYEIVTYGKDPYERMTNTEAMDQINRGYRMPCPSNCTQDVYGIMLRCWNESEESRPSFSTLFDELNSLYAAYYYKN</sequence>
<evidence type="ECO:0000259" key="15">
    <source>
        <dbReference type="PROSITE" id="PS50002"/>
    </source>
</evidence>
<reference evidence="17 18" key="1">
    <citation type="journal article" date="2018" name="Nat. Ecol. Evol.">
        <title>Shark genomes provide insights into elasmobranch evolution and the origin of vertebrates.</title>
        <authorList>
            <person name="Hara Y"/>
            <person name="Yamaguchi K"/>
            <person name="Onimaru K"/>
            <person name="Kadota M"/>
            <person name="Koyanagi M"/>
            <person name="Keeley SD"/>
            <person name="Tatsumi K"/>
            <person name="Tanaka K"/>
            <person name="Motone F"/>
            <person name="Kageyama Y"/>
            <person name="Nozu R"/>
            <person name="Adachi N"/>
            <person name="Nishimura O"/>
            <person name="Nakagawa R"/>
            <person name="Tanegashima C"/>
            <person name="Kiyatake I"/>
            <person name="Matsumoto R"/>
            <person name="Murakumo K"/>
            <person name="Nishida K"/>
            <person name="Terakita A"/>
            <person name="Kuratani S"/>
            <person name="Sato K"/>
            <person name="Hyodo S Kuraku.S."/>
        </authorList>
    </citation>
    <scope>NUCLEOTIDE SEQUENCE [LARGE SCALE GENOMIC DNA]</scope>
</reference>